<keyword evidence="2" id="KW-1185">Reference proteome</keyword>
<proteinExistence type="predicted"/>
<dbReference type="InParanoid" id="G7DZH0"/>
<name>G7DZH0_MIXOS</name>
<accession>G7DZH0</accession>
<dbReference type="HOGENOM" id="CLU_1917558_0_0_1"/>
<dbReference type="EMBL" id="BABT02000069">
    <property type="protein sequence ID" value="GAA95980.1"/>
    <property type="molecule type" value="Genomic_DNA"/>
</dbReference>
<sequence>MPSEPSTLTVDLIHNRYKLDRSSTDCALSASIRGISEKIQPTPSWVYLSPKPHLFESDVLTSPACAVNVAQDVYHGTFREKSDGRPERACFLRLARFATVDTITTTSKDTKATFHIPYHSKPGNPEYRSNTQ</sequence>
<organism evidence="1 2">
    <name type="scientific">Mixia osmundae (strain CBS 9802 / IAM 14324 / JCM 22182 / KY 12970)</name>
    <dbReference type="NCBI Taxonomy" id="764103"/>
    <lineage>
        <taxon>Eukaryota</taxon>
        <taxon>Fungi</taxon>
        <taxon>Dikarya</taxon>
        <taxon>Basidiomycota</taxon>
        <taxon>Pucciniomycotina</taxon>
        <taxon>Mixiomycetes</taxon>
        <taxon>Mixiales</taxon>
        <taxon>Mixiaceae</taxon>
        <taxon>Mixia</taxon>
    </lineage>
</organism>
<reference evidence="1 2" key="1">
    <citation type="journal article" date="2011" name="J. Gen. Appl. Microbiol.">
        <title>Draft genome sequencing of the enigmatic basidiomycete Mixia osmundae.</title>
        <authorList>
            <person name="Nishida H."/>
            <person name="Nagatsuka Y."/>
            <person name="Sugiyama J."/>
        </authorList>
    </citation>
    <scope>NUCLEOTIDE SEQUENCE [LARGE SCALE GENOMIC DNA]</scope>
    <source>
        <strain evidence="2">CBS 9802 / IAM 14324 / JCM 22182 / KY 12970</strain>
    </source>
</reference>
<comment type="caution">
    <text evidence="1">The sequence shown here is derived from an EMBL/GenBank/DDBJ whole genome shotgun (WGS) entry which is preliminary data.</text>
</comment>
<evidence type="ECO:0000313" key="2">
    <source>
        <dbReference type="Proteomes" id="UP000009131"/>
    </source>
</evidence>
<dbReference type="AlphaFoldDB" id="G7DZH0"/>
<evidence type="ECO:0000313" key="1">
    <source>
        <dbReference type="EMBL" id="GAA95980.1"/>
    </source>
</evidence>
<dbReference type="Proteomes" id="UP000009131">
    <property type="component" value="Unassembled WGS sequence"/>
</dbReference>
<protein>
    <submittedName>
        <fullName evidence="1">Uncharacterized protein</fullName>
    </submittedName>
</protein>
<reference evidence="1 2" key="2">
    <citation type="journal article" date="2012" name="Open Biol.">
        <title>Characteristics of nucleosomes and linker DNA regions on the genome of the basidiomycete Mixia osmundae revealed by mono- and dinucleosome mapping.</title>
        <authorList>
            <person name="Nishida H."/>
            <person name="Kondo S."/>
            <person name="Matsumoto T."/>
            <person name="Suzuki Y."/>
            <person name="Yoshikawa H."/>
            <person name="Taylor T.D."/>
            <person name="Sugiyama J."/>
        </authorList>
    </citation>
    <scope>NUCLEOTIDE SEQUENCE [LARGE SCALE GENOMIC DNA]</scope>
    <source>
        <strain evidence="2">CBS 9802 / IAM 14324 / JCM 22182 / KY 12970</strain>
    </source>
</reference>
<gene>
    <name evidence="1" type="primary">Mo02638</name>
    <name evidence="1" type="ORF">E5Q_02638</name>
</gene>